<sequence length="56" mass="6403">MKKPRGRPRKVVVVTVSDNFKKMISNYVFTDQTSGDLVITFGYVLSPTSQRILVRK</sequence>
<keyword evidence="2" id="KW-1185">Reference proteome</keyword>
<evidence type="ECO:0000313" key="1">
    <source>
        <dbReference type="EMBL" id="CAK7351689.1"/>
    </source>
</evidence>
<dbReference type="Proteomes" id="UP001314170">
    <property type="component" value="Unassembled WGS sequence"/>
</dbReference>
<proteinExistence type="predicted"/>
<reference evidence="1 2" key="1">
    <citation type="submission" date="2024-01" db="EMBL/GenBank/DDBJ databases">
        <authorList>
            <person name="Waweru B."/>
        </authorList>
    </citation>
    <scope>NUCLEOTIDE SEQUENCE [LARGE SCALE GENOMIC DNA]</scope>
</reference>
<gene>
    <name evidence="1" type="ORF">DCAF_LOCUS23948</name>
</gene>
<comment type="caution">
    <text evidence="1">The sequence shown here is derived from an EMBL/GenBank/DDBJ whole genome shotgun (WGS) entry which is preliminary data.</text>
</comment>
<evidence type="ECO:0000313" key="2">
    <source>
        <dbReference type="Proteomes" id="UP001314170"/>
    </source>
</evidence>
<protein>
    <submittedName>
        <fullName evidence="1">Uncharacterized protein</fullName>
    </submittedName>
</protein>
<name>A0AAV1SLU8_9ROSI</name>
<dbReference type="AlphaFoldDB" id="A0AAV1SLU8"/>
<organism evidence="1 2">
    <name type="scientific">Dovyalis caffra</name>
    <dbReference type="NCBI Taxonomy" id="77055"/>
    <lineage>
        <taxon>Eukaryota</taxon>
        <taxon>Viridiplantae</taxon>
        <taxon>Streptophyta</taxon>
        <taxon>Embryophyta</taxon>
        <taxon>Tracheophyta</taxon>
        <taxon>Spermatophyta</taxon>
        <taxon>Magnoliopsida</taxon>
        <taxon>eudicotyledons</taxon>
        <taxon>Gunneridae</taxon>
        <taxon>Pentapetalae</taxon>
        <taxon>rosids</taxon>
        <taxon>fabids</taxon>
        <taxon>Malpighiales</taxon>
        <taxon>Salicaceae</taxon>
        <taxon>Flacourtieae</taxon>
        <taxon>Dovyalis</taxon>
    </lineage>
</organism>
<accession>A0AAV1SLU8</accession>
<dbReference type="EMBL" id="CAWUPB010001189">
    <property type="protein sequence ID" value="CAK7351689.1"/>
    <property type="molecule type" value="Genomic_DNA"/>
</dbReference>